<evidence type="ECO:0000313" key="4">
    <source>
        <dbReference type="Proteomes" id="UP000504627"/>
    </source>
</evidence>
<dbReference type="AlphaFoldDB" id="A0A6J2GN49"/>
<dbReference type="InParanoid" id="A0A6J2GN49"/>
<keyword evidence="4" id="KW-1185">Reference proteome</keyword>
<reference evidence="5" key="1">
    <citation type="submission" date="2025-08" db="UniProtKB">
        <authorList>
            <consortium name="RefSeq"/>
        </authorList>
    </citation>
    <scope>IDENTIFICATION</scope>
    <source>
        <tissue evidence="5">Muscle</tissue>
    </source>
</reference>
<dbReference type="InterPro" id="IPR029395">
    <property type="entry name" value="DUF4514"/>
</dbReference>
<name>A0A6J2GN49_9PASS</name>
<dbReference type="PANTHER" id="PTHR37857">
    <property type="entry name" value="TRANSMEMBRANE PROTEIN 273"/>
    <property type="match status" value="1"/>
</dbReference>
<organism evidence="4 5">
    <name type="scientific">Pipra filicauda</name>
    <name type="common">Wire-tailed manakin</name>
    <dbReference type="NCBI Taxonomy" id="649802"/>
    <lineage>
        <taxon>Eukaryota</taxon>
        <taxon>Metazoa</taxon>
        <taxon>Chordata</taxon>
        <taxon>Craniata</taxon>
        <taxon>Vertebrata</taxon>
        <taxon>Euteleostomi</taxon>
        <taxon>Archelosauria</taxon>
        <taxon>Archosauria</taxon>
        <taxon>Dinosauria</taxon>
        <taxon>Saurischia</taxon>
        <taxon>Theropoda</taxon>
        <taxon>Coelurosauria</taxon>
        <taxon>Aves</taxon>
        <taxon>Neognathae</taxon>
        <taxon>Neoaves</taxon>
        <taxon>Telluraves</taxon>
        <taxon>Australaves</taxon>
        <taxon>Passeriformes</taxon>
        <taxon>Pipridae</taxon>
        <taxon>Pipra</taxon>
    </lineage>
</organism>
<keyword evidence="2" id="KW-1133">Transmembrane helix</keyword>
<feature type="chain" id="PRO_5027052731" evidence="3">
    <location>
        <begin position="24"/>
        <end position="104"/>
    </location>
</feature>
<sequence length="104" mass="11638">MTLLTSWISVLTAFLLLLHFWRAKTYASGNPEEEIDYTYVIIGTTLGALLSIGFVAVIICMIKTQMLDHVSGESDGKMDRRSNMGSSQNRDDIHVLENLSTKDQ</sequence>
<keyword evidence="3" id="KW-0732">Signal</keyword>
<protein>
    <submittedName>
        <fullName evidence="5">Transmembrane protein 273</fullName>
    </submittedName>
</protein>
<dbReference type="GeneID" id="113987723"/>
<feature type="compositionally biased region" description="Basic and acidic residues" evidence="1">
    <location>
        <begin position="70"/>
        <end position="82"/>
    </location>
</feature>
<evidence type="ECO:0000256" key="3">
    <source>
        <dbReference type="SAM" id="SignalP"/>
    </source>
</evidence>
<evidence type="ECO:0000256" key="1">
    <source>
        <dbReference type="SAM" id="MobiDB-lite"/>
    </source>
</evidence>
<feature type="region of interest" description="Disordered" evidence="1">
    <location>
        <begin position="70"/>
        <end position="104"/>
    </location>
</feature>
<feature type="transmembrane region" description="Helical" evidence="2">
    <location>
        <begin position="37"/>
        <end position="62"/>
    </location>
</feature>
<dbReference type="Pfam" id="PF14986">
    <property type="entry name" value="DUF4514"/>
    <property type="match status" value="1"/>
</dbReference>
<dbReference type="Proteomes" id="UP000504627">
    <property type="component" value="Unplaced"/>
</dbReference>
<gene>
    <name evidence="5" type="primary">TMEM273</name>
</gene>
<dbReference type="CTD" id="170371"/>
<keyword evidence="2 5" id="KW-0812">Transmembrane</keyword>
<keyword evidence="2" id="KW-0472">Membrane</keyword>
<accession>A0A6J2GN49</accession>
<evidence type="ECO:0000256" key="2">
    <source>
        <dbReference type="SAM" id="Phobius"/>
    </source>
</evidence>
<feature type="signal peptide" evidence="3">
    <location>
        <begin position="1"/>
        <end position="23"/>
    </location>
</feature>
<feature type="compositionally biased region" description="Basic and acidic residues" evidence="1">
    <location>
        <begin position="89"/>
        <end position="104"/>
    </location>
</feature>
<proteinExistence type="predicted"/>
<dbReference type="PANTHER" id="PTHR37857:SF1">
    <property type="entry name" value="TRANSMEMBRANE PROTEIN 273"/>
    <property type="match status" value="1"/>
</dbReference>
<dbReference type="RefSeq" id="XP_027576548.1">
    <property type="nucleotide sequence ID" value="XM_027720747.2"/>
</dbReference>
<evidence type="ECO:0000313" key="5">
    <source>
        <dbReference type="RefSeq" id="XP_027576548.1"/>
    </source>
</evidence>